<dbReference type="OrthoDB" id="6902852at2"/>
<evidence type="ECO:0000313" key="2">
    <source>
        <dbReference type="EMBL" id="QGW81096.1"/>
    </source>
</evidence>
<accession>A0A6I6H9C9</accession>
<organism evidence="2 3">
    <name type="scientific">Variovorax paradoxus</name>
    <dbReference type="NCBI Taxonomy" id="34073"/>
    <lineage>
        <taxon>Bacteria</taxon>
        <taxon>Pseudomonadati</taxon>
        <taxon>Pseudomonadota</taxon>
        <taxon>Betaproteobacteria</taxon>
        <taxon>Burkholderiales</taxon>
        <taxon>Comamonadaceae</taxon>
        <taxon>Variovorax</taxon>
    </lineage>
</organism>
<sequence>MKHRHPFRRMWGWPIVLGVLTTFGLISALFSDGGVGDVLAWFALGIPVAVCAWYGWRRT</sequence>
<gene>
    <name evidence="2" type="ORF">GOQ09_05680</name>
</gene>
<reference evidence="2 3" key="1">
    <citation type="submission" date="2019-12" db="EMBL/GenBank/DDBJ databases">
        <title>Hybrid Genome Assemblies of two High G+C Isolates from Undergraduate Microbiology Courses.</title>
        <authorList>
            <person name="Ne Ville C.J."/>
            <person name="Enright D."/>
            <person name="Hernandez I."/>
            <person name="Dodsworth J."/>
            <person name="Orwin P.M."/>
        </authorList>
    </citation>
    <scope>NUCLEOTIDE SEQUENCE [LARGE SCALE GENOMIC DNA]</scope>
    <source>
        <strain evidence="2 3">CSUSB</strain>
    </source>
</reference>
<feature type="transmembrane region" description="Helical" evidence="1">
    <location>
        <begin position="38"/>
        <end position="56"/>
    </location>
</feature>
<evidence type="ECO:0000313" key="3">
    <source>
        <dbReference type="Proteomes" id="UP000425817"/>
    </source>
</evidence>
<keyword evidence="1" id="KW-1133">Transmembrane helix</keyword>
<proteinExistence type="predicted"/>
<feature type="transmembrane region" description="Helical" evidence="1">
    <location>
        <begin position="12"/>
        <end position="32"/>
    </location>
</feature>
<dbReference type="EMBL" id="CP046622">
    <property type="protein sequence ID" value="QGW81096.1"/>
    <property type="molecule type" value="Genomic_DNA"/>
</dbReference>
<keyword evidence="1" id="KW-0812">Transmembrane</keyword>
<evidence type="ECO:0008006" key="4">
    <source>
        <dbReference type="Google" id="ProtNLM"/>
    </source>
</evidence>
<keyword evidence="1" id="KW-0472">Membrane</keyword>
<protein>
    <recommendedName>
        <fullName evidence="4">DUF4175 domain-containing protein</fullName>
    </recommendedName>
</protein>
<name>A0A6I6H9C9_VARPD</name>
<evidence type="ECO:0000256" key="1">
    <source>
        <dbReference type="SAM" id="Phobius"/>
    </source>
</evidence>
<dbReference type="AlphaFoldDB" id="A0A6I6H9C9"/>
<dbReference type="Proteomes" id="UP000425817">
    <property type="component" value="Chromosome"/>
</dbReference>
<dbReference type="RefSeq" id="WP_157612438.1">
    <property type="nucleotide sequence ID" value="NZ_CP046622.1"/>
</dbReference>